<dbReference type="CDD" id="cd02440">
    <property type="entry name" value="AdoMet_MTases"/>
    <property type="match status" value="1"/>
</dbReference>
<keyword evidence="2" id="KW-0808">Transferase</keyword>
<evidence type="ECO:0000313" key="2">
    <source>
        <dbReference type="EMBL" id="SFN30979.1"/>
    </source>
</evidence>
<organism evidence="2 3">
    <name type="scientific">Dokdonella immobilis</name>
    <dbReference type="NCBI Taxonomy" id="578942"/>
    <lineage>
        <taxon>Bacteria</taxon>
        <taxon>Pseudomonadati</taxon>
        <taxon>Pseudomonadota</taxon>
        <taxon>Gammaproteobacteria</taxon>
        <taxon>Lysobacterales</taxon>
        <taxon>Rhodanobacteraceae</taxon>
        <taxon>Dokdonella</taxon>
    </lineage>
</organism>
<dbReference type="AlphaFoldDB" id="A0A1I4Y0G2"/>
<reference evidence="2 3" key="1">
    <citation type="submission" date="2016-10" db="EMBL/GenBank/DDBJ databases">
        <authorList>
            <person name="de Groot N.N."/>
        </authorList>
    </citation>
    <scope>NUCLEOTIDE SEQUENCE [LARGE SCALE GENOMIC DNA]</scope>
    <source>
        <strain evidence="2 3">CGMCC 1.7659</strain>
    </source>
</reference>
<dbReference type="SUPFAM" id="SSF53335">
    <property type="entry name" value="S-adenosyl-L-methionine-dependent methyltransferases"/>
    <property type="match status" value="1"/>
</dbReference>
<dbReference type="Proteomes" id="UP000198575">
    <property type="component" value="Unassembled WGS sequence"/>
</dbReference>
<name>A0A1I4Y0G2_9GAMM</name>
<keyword evidence="2" id="KW-0489">Methyltransferase</keyword>
<gene>
    <name evidence="2" type="ORF">SAMN05216289_11352</name>
</gene>
<sequence>MASTTSSLVGRAVVAILSAARRAALQLPGALQIPLRNIWQLVLRASSAGRPRTKGFRYLLRIAAEKAIFENQIEVHDLPPISHYWSNTHLRPILEVHGFSNPDQFFLENVKKSVLESTPGNIRILSIGSGNCDTEIRLAQSLRNDGLNNFIIECVDINERMFERASVLARSLGVYENLEPMIADFNSLKLLGPYDAVIANQSLHHVVELEHLFDQIDESLKESGRFIISDMIGRNGHQRWPEALVIVNEIWDSMPQRYKYNKQFKRVDDKFVNWDSSGVGFEGIRSQDILPELIKRFPFEFFIGYGNVIDVFIDRSFGPNLDPDNPEDRTFIDNVHKIDVSMFEKKELTPTHMLAVLRRNSYKGNCTIWNGMLPADCVRRS</sequence>
<dbReference type="EMBL" id="FOVF01000013">
    <property type="protein sequence ID" value="SFN30979.1"/>
    <property type="molecule type" value="Genomic_DNA"/>
</dbReference>
<dbReference type="GO" id="GO:0032259">
    <property type="term" value="P:methylation"/>
    <property type="evidence" value="ECO:0007669"/>
    <property type="project" value="UniProtKB-KW"/>
</dbReference>
<evidence type="ECO:0000313" key="3">
    <source>
        <dbReference type="Proteomes" id="UP000198575"/>
    </source>
</evidence>
<keyword evidence="3" id="KW-1185">Reference proteome</keyword>
<accession>A0A1I4Y0G2</accession>
<protein>
    <submittedName>
        <fullName evidence="2">Methyltransferase domain-containing protein</fullName>
    </submittedName>
</protein>
<dbReference type="InterPro" id="IPR025714">
    <property type="entry name" value="Methyltranfer_dom"/>
</dbReference>
<dbReference type="Gene3D" id="3.40.50.150">
    <property type="entry name" value="Vaccinia Virus protein VP39"/>
    <property type="match status" value="1"/>
</dbReference>
<proteinExistence type="predicted"/>
<dbReference type="Pfam" id="PF13847">
    <property type="entry name" value="Methyltransf_31"/>
    <property type="match status" value="1"/>
</dbReference>
<dbReference type="GO" id="GO:0008168">
    <property type="term" value="F:methyltransferase activity"/>
    <property type="evidence" value="ECO:0007669"/>
    <property type="project" value="UniProtKB-KW"/>
</dbReference>
<feature type="domain" description="Methyltransferase" evidence="1">
    <location>
        <begin position="121"/>
        <end position="232"/>
    </location>
</feature>
<dbReference type="InterPro" id="IPR029063">
    <property type="entry name" value="SAM-dependent_MTases_sf"/>
</dbReference>
<evidence type="ECO:0000259" key="1">
    <source>
        <dbReference type="Pfam" id="PF13847"/>
    </source>
</evidence>
<dbReference type="OrthoDB" id="582295at2"/>
<dbReference type="STRING" id="578942.SAMN05216289_11352"/>